<evidence type="ECO:0000256" key="11">
    <source>
        <dbReference type="ARBA" id="ARBA00023157"/>
    </source>
</evidence>
<feature type="signal peptide" evidence="17">
    <location>
        <begin position="1"/>
        <end position="25"/>
    </location>
</feature>
<proteinExistence type="inferred from homology"/>
<keyword evidence="14 16" id="KW-0326">Glycosidase</keyword>
<dbReference type="InterPro" id="IPR044965">
    <property type="entry name" value="Glyco_hydro_17_plant"/>
</dbReference>
<dbReference type="AlphaFoldDB" id="A0A067G288"/>
<comment type="catalytic activity">
    <reaction evidence="1">
        <text>Hydrolysis of (1-&gt;3)-beta-D-glucosidic linkages in (1-&gt;3)-beta-D-glucans.</text>
        <dbReference type="EC" id="3.2.1.39"/>
    </reaction>
</comment>
<dbReference type="InterPro" id="IPR000490">
    <property type="entry name" value="Glyco_hydro_17"/>
</dbReference>
<keyword evidence="7 17" id="KW-0732">Signal</keyword>
<evidence type="ECO:0000256" key="12">
    <source>
        <dbReference type="ARBA" id="ARBA00023180"/>
    </source>
</evidence>
<feature type="chain" id="PRO_5001637538" description="glucan endo-1,3-beta-D-glucosidase" evidence="17">
    <location>
        <begin position="26"/>
        <end position="487"/>
    </location>
</feature>
<comment type="subcellular location">
    <subcellularLocation>
        <location evidence="2">Cell membrane</location>
        <topology evidence="2">Lipid-anchor</topology>
        <topology evidence="2">GPI-anchor</topology>
    </subcellularLocation>
</comment>
<organism evidence="19 20">
    <name type="scientific">Citrus sinensis</name>
    <name type="common">Sweet orange</name>
    <name type="synonym">Citrus aurantium var. sinensis</name>
    <dbReference type="NCBI Taxonomy" id="2711"/>
    <lineage>
        <taxon>Eukaryota</taxon>
        <taxon>Viridiplantae</taxon>
        <taxon>Streptophyta</taxon>
        <taxon>Embryophyta</taxon>
        <taxon>Tracheophyta</taxon>
        <taxon>Spermatophyta</taxon>
        <taxon>Magnoliopsida</taxon>
        <taxon>eudicotyledons</taxon>
        <taxon>Gunneridae</taxon>
        <taxon>Pentapetalae</taxon>
        <taxon>rosids</taxon>
        <taxon>malvids</taxon>
        <taxon>Sapindales</taxon>
        <taxon>Rutaceae</taxon>
        <taxon>Aurantioideae</taxon>
        <taxon>Citrus</taxon>
    </lineage>
</organism>
<evidence type="ECO:0000256" key="8">
    <source>
        <dbReference type="ARBA" id="ARBA00022801"/>
    </source>
</evidence>
<keyword evidence="11" id="KW-1015">Disulfide bond</keyword>
<dbReference type="PANTHER" id="PTHR32227">
    <property type="entry name" value="GLUCAN ENDO-1,3-BETA-GLUCOSIDASE BG1-RELATED-RELATED"/>
    <property type="match status" value="1"/>
</dbReference>
<dbReference type="STRING" id="2711.A0A067G288"/>
<dbReference type="EC" id="3.2.1.39" evidence="4"/>
<evidence type="ECO:0000256" key="14">
    <source>
        <dbReference type="ARBA" id="ARBA00023295"/>
    </source>
</evidence>
<evidence type="ECO:0000256" key="3">
    <source>
        <dbReference type="ARBA" id="ARBA00008773"/>
    </source>
</evidence>
<dbReference type="Gene3D" id="3.20.20.80">
    <property type="entry name" value="Glycosidases"/>
    <property type="match status" value="1"/>
</dbReference>
<evidence type="ECO:0000256" key="17">
    <source>
        <dbReference type="SAM" id="SignalP"/>
    </source>
</evidence>
<keyword evidence="12" id="KW-0325">Glycoprotein</keyword>
<evidence type="ECO:0000256" key="7">
    <source>
        <dbReference type="ARBA" id="ARBA00022729"/>
    </source>
</evidence>
<dbReference type="GO" id="GO:0005886">
    <property type="term" value="C:plasma membrane"/>
    <property type="evidence" value="ECO:0000318"/>
    <property type="project" value="GO_Central"/>
</dbReference>
<dbReference type="InterPro" id="IPR012946">
    <property type="entry name" value="X8"/>
</dbReference>
<dbReference type="Gene3D" id="1.20.58.1040">
    <property type="match status" value="1"/>
</dbReference>
<gene>
    <name evidence="19" type="ORF">CISIN_1g011391mg</name>
</gene>
<keyword evidence="10" id="KW-0472">Membrane</keyword>
<evidence type="ECO:0000313" key="19">
    <source>
        <dbReference type="EMBL" id="KDO73724.1"/>
    </source>
</evidence>
<evidence type="ECO:0000256" key="10">
    <source>
        <dbReference type="ARBA" id="ARBA00023136"/>
    </source>
</evidence>
<keyword evidence="13" id="KW-0449">Lipoprotein</keyword>
<dbReference type="PROSITE" id="PS00587">
    <property type="entry name" value="GLYCOSYL_HYDROL_F17"/>
    <property type="match status" value="1"/>
</dbReference>
<reference evidence="19 20" key="1">
    <citation type="submission" date="2014-04" db="EMBL/GenBank/DDBJ databases">
        <authorList>
            <consortium name="International Citrus Genome Consortium"/>
            <person name="Gmitter F."/>
            <person name="Chen C."/>
            <person name="Farmerie W."/>
            <person name="Harkins T."/>
            <person name="Desany B."/>
            <person name="Mohiuddin M."/>
            <person name="Kodira C."/>
            <person name="Borodovsky M."/>
            <person name="Lomsadze A."/>
            <person name="Burns P."/>
            <person name="Jenkins J."/>
            <person name="Prochnik S."/>
            <person name="Shu S."/>
            <person name="Chapman J."/>
            <person name="Pitluck S."/>
            <person name="Schmutz J."/>
            <person name="Rokhsar D."/>
        </authorList>
    </citation>
    <scope>NUCLEOTIDE SEQUENCE</scope>
</reference>
<dbReference type="GO" id="GO:0042973">
    <property type="term" value="F:glucan endo-1,3-beta-D-glucosidase activity"/>
    <property type="evidence" value="ECO:0007669"/>
    <property type="project" value="UniProtKB-EC"/>
</dbReference>
<dbReference type="eggNOG" id="ENOG502QR61">
    <property type="taxonomic scope" value="Eukaryota"/>
</dbReference>
<evidence type="ECO:0000256" key="1">
    <source>
        <dbReference type="ARBA" id="ARBA00000382"/>
    </source>
</evidence>
<dbReference type="Pfam" id="PF00332">
    <property type="entry name" value="Glyco_hydro_17"/>
    <property type="match status" value="1"/>
</dbReference>
<dbReference type="Pfam" id="PF07983">
    <property type="entry name" value="X8"/>
    <property type="match status" value="1"/>
</dbReference>
<evidence type="ECO:0000256" key="5">
    <source>
        <dbReference type="ARBA" id="ARBA00022475"/>
    </source>
</evidence>
<keyword evidence="20" id="KW-1185">Reference proteome</keyword>
<accession>A0A067G288</accession>
<keyword evidence="6" id="KW-0336">GPI-anchor</keyword>
<protein>
    <recommendedName>
        <fullName evidence="4">glucan endo-1,3-beta-D-glucosidase</fullName>
        <ecNumber evidence="4">3.2.1.39</ecNumber>
    </recommendedName>
</protein>
<evidence type="ECO:0000256" key="4">
    <source>
        <dbReference type="ARBA" id="ARBA00012780"/>
    </source>
</evidence>
<evidence type="ECO:0000256" key="13">
    <source>
        <dbReference type="ARBA" id="ARBA00023288"/>
    </source>
</evidence>
<evidence type="ECO:0000256" key="6">
    <source>
        <dbReference type="ARBA" id="ARBA00022622"/>
    </source>
</evidence>
<keyword evidence="8 16" id="KW-0378">Hydrolase</keyword>
<keyword evidence="9" id="KW-0611">Plant defense</keyword>
<name>A0A067G288_CITSI</name>
<evidence type="ECO:0000259" key="18">
    <source>
        <dbReference type="SMART" id="SM00768"/>
    </source>
</evidence>
<evidence type="ECO:0000256" key="9">
    <source>
        <dbReference type="ARBA" id="ARBA00022821"/>
    </source>
</evidence>
<comment type="similarity">
    <text evidence="3 15">Belongs to the glycosyl hydrolase 17 family.</text>
</comment>
<evidence type="ECO:0000313" key="20">
    <source>
        <dbReference type="Proteomes" id="UP000027120"/>
    </source>
</evidence>
<evidence type="ECO:0000256" key="15">
    <source>
        <dbReference type="RuleBase" id="RU004335"/>
    </source>
</evidence>
<dbReference type="GO" id="GO:0005975">
    <property type="term" value="P:carbohydrate metabolic process"/>
    <property type="evidence" value="ECO:0007669"/>
    <property type="project" value="InterPro"/>
</dbReference>
<sequence length="487" mass="53300">MGKHCFLYFFMLFLVSEGLTKGVAGLACNWGLQSTHPLQANIVVKLMKDNGFNKVKLFEADPEALKALGKSGIQVMVGIPNDLLAPLASNVQAAVDWVQQNVSKYISQNGADIRYVAVGNEPFLKTYKDMFLHTTLPALQNIQAALIKAGLGQKVKVTVPLNADVYQSDSGLPSAGNFRADIHDLMISIIKFLRDNGGPLTINIYPFLSLYADPNFPIDFAFFNSTAAPVVDGSITYTNVYDANFDTLISALEKNGFGSMPVIIGEVGWPTDGNSNANIEYARRFNQGLLDRILAGKGTPKRRTPPDVYLFSLIDEDNKSTLPGNFERHWGIFNFDGSIKYQLKIGGGKGLVPAKGVKYLARQWCVMSPQASPSDPSVQESMTYACTYADCTSLGFGSSCGNLDPKKNASYTFNMYYQTMDQRKGTCSFNNRSVITTIDPSQGSCRYEIMIDLGKHERPRNSSAGRRPNSLIAALIIAFMLIICGGL</sequence>
<dbReference type="GO" id="GO:0098552">
    <property type="term" value="C:side of membrane"/>
    <property type="evidence" value="ECO:0007669"/>
    <property type="project" value="UniProtKB-KW"/>
</dbReference>
<dbReference type="GO" id="GO:0006952">
    <property type="term" value="P:defense response"/>
    <property type="evidence" value="ECO:0007669"/>
    <property type="project" value="UniProtKB-KW"/>
</dbReference>
<keyword evidence="5" id="KW-1003">Cell membrane</keyword>
<dbReference type="EMBL" id="KK784885">
    <property type="protein sequence ID" value="KDO73724.1"/>
    <property type="molecule type" value="Genomic_DNA"/>
</dbReference>
<dbReference type="FunFam" id="1.20.58.1040:FF:000002">
    <property type="entry name" value="Glucan endo-1,3-beta-glucosidase 8"/>
    <property type="match status" value="1"/>
</dbReference>
<dbReference type="Proteomes" id="UP000027120">
    <property type="component" value="Unassembled WGS sequence"/>
</dbReference>
<dbReference type="InterPro" id="IPR017853">
    <property type="entry name" value="GH"/>
</dbReference>
<evidence type="ECO:0000256" key="16">
    <source>
        <dbReference type="RuleBase" id="RU004336"/>
    </source>
</evidence>
<dbReference type="FunFam" id="3.20.20.80:FF:000008">
    <property type="entry name" value="Glucan endo-1,3-beta-glucosidase 5"/>
    <property type="match status" value="1"/>
</dbReference>
<dbReference type="PaxDb" id="2711-XP_006474550.1"/>
<evidence type="ECO:0000256" key="2">
    <source>
        <dbReference type="ARBA" id="ARBA00004609"/>
    </source>
</evidence>
<dbReference type="SUPFAM" id="SSF51445">
    <property type="entry name" value="(Trans)glycosidases"/>
    <property type="match status" value="1"/>
</dbReference>
<feature type="domain" description="X8" evidence="18">
    <location>
        <begin position="363"/>
        <end position="447"/>
    </location>
</feature>
<dbReference type="SMART" id="SM00768">
    <property type="entry name" value="X8"/>
    <property type="match status" value="1"/>
</dbReference>
<dbReference type="SMR" id="A0A067G288"/>